<comment type="caution">
    <text evidence="1">The sequence shown here is derived from an EMBL/GenBank/DDBJ whole genome shotgun (WGS) entry which is preliminary data.</text>
</comment>
<name>A0A5C7H3N8_9ROSI</name>
<dbReference type="EMBL" id="VAHF01000011">
    <property type="protein sequence ID" value="TXG51578.1"/>
    <property type="molecule type" value="Genomic_DNA"/>
</dbReference>
<gene>
    <name evidence="1" type="ORF">EZV62_024102</name>
</gene>
<dbReference type="Proteomes" id="UP000323000">
    <property type="component" value="Chromosome 11"/>
</dbReference>
<protein>
    <submittedName>
        <fullName evidence="1">Uncharacterized protein</fullName>
    </submittedName>
</protein>
<accession>A0A5C7H3N8</accession>
<dbReference type="AlphaFoldDB" id="A0A5C7H3N8"/>
<evidence type="ECO:0000313" key="1">
    <source>
        <dbReference type="EMBL" id="TXG51578.1"/>
    </source>
</evidence>
<proteinExistence type="predicted"/>
<sequence>MVLLQPNLHNDHNLYLSLTISYSSPLPCKNPSFTTSLQSAVVKSKKFPVIRCSIFQVYDGSKFSKDGLYGGVDLVEIVVEEVKYRLMTS</sequence>
<evidence type="ECO:0000313" key="2">
    <source>
        <dbReference type="Proteomes" id="UP000323000"/>
    </source>
</evidence>
<keyword evidence="2" id="KW-1185">Reference proteome</keyword>
<organism evidence="1 2">
    <name type="scientific">Acer yangbiense</name>
    <dbReference type="NCBI Taxonomy" id="1000413"/>
    <lineage>
        <taxon>Eukaryota</taxon>
        <taxon>Viridiplantae</taxon>
        <taxon>Streptophyta</taxon>
        <taxon>Embryophyta</taxon>
        <taxon>Tracheophyta</taxon>
        <taxon>Spermatophyta</taxon>
        <taxon>Magnoliopsida</taxon>
        <taxon>eudicotyledons</taxon>
        <taxon>Gunneridae</taxon>
        <taxon>Pentapetalae</taxon>
        <taxon>rosids</taxon>
        <taxon>malvids</taxon>
        <taxon>Sapindales</taxon>
        <taxon>Sapindaceae</taxon>
        <taxon>Hippocastanoideae</taxon>
        <taxon>Acereae</taxon>
        <taxon>Acer</taxon>
    </lineage>
</organism>
<reference evidence="2" key="1">
    <citation type="journal article" date="2019" name="Gigascience">
        <title>De novo genome assembly of the endangered Acer yangbiense, a plant species with extremely small populations endemic to Yunnan Province, China.</title>
        <authorList>
            <person name="Yang J."/>
            <person name="Wariss H.M."/>
            <person name="Tao L."/>
            <person name="Zhang R."/>
            <person name="Yun Q."/>
            <person name="Hollingsworth P."/>
            <person name="Dao Z."/>
            <person name="Luo G."/>
            <person name="Guo H."/>
            <person name="Ma Y."/>
            <person name="Sun W."/>
        </authorList>
    </citation>
    <scope>NUCLEOTIDE SEQUENCE [LARGE SCALE GENOMIC DNA]</scope>
    <source>
        <strain evidence="2">cv. Malutang</strain>
    </source>
</reference>